<dbReference type="PRINTS" id="PR00421">
    <property type="entry name" value="THIOREDOXIN"/>
</dbReference>
<feature type="active site" description="Nucleophile" evidence="8">
    <location>
        <position position="33"/>
    </location>
</feature>
<comment type="caution">
    <text evidence="11">The sequence shown here is derived from an EMBL/GenBank/DDBJ whole genome shotgun (WGS) entry which is preliminary data.</text>
</comment>
<dbReference type="GO" id="GO:0015035">
    <property type="term" value="F:protein-disulfide reductase activity"/>
    <property type="evidence" value="ECO:0007669"/>
    <property type="project" value="UniProtKB-UniRule"/>
</dbReference>
<accession>A0A2H3P9N2</accession>
<name>A0A2H3P9N2_9BACT</name>
<evidence type="ECO:0000259" key="10">
    <source>
        <dbReference type="PROSITE" id="PS51352"/>
    </source>
</evidence>
<keyword evidence="2" id="KW-0813">Transport</keyword>
<dbReference type="Gene3D" id="3.40.30.10">
    <property type="entry name" value="Glutaredoxin"/>
    <property type="match status" value="1"/>
</dbReference>
<evidence type="ECO:0000256" key="3">
    <source>
        <dbReference type="ARBA" id="ARBA00022982"/>
    </source>
</evidence>
<dbReference type="InterPro" id="IPR017937">
    <property type="entry name" value="Thioredoxin_CS"/>
</dbReference>
<keyword evidence="12" id="KW-1185">Reference proteome</keyword>
<reference evidence="11 12" key="1">
    <citation type="submission" date="2017-10" db="EMBL/GenBank/DDBJ databases">
        <title>Draft genome of Longimonas halophila.</title>
        <authorList>
            <person name="Goh K.M."/>
            <person name="Shamsir M.S."/>
            <person name="Lim S.W."/>
        </authorList>
    </citation>
    <scope>NUCLEOTIDE SEQUENCE [LARGE SCALE GENOMIC DNA]</scope>
    <source>
        <strain evidence="11 12">KCTC 42399</strain>
    </source>
</reference>
<keyword evidence="4 9" id="KW-1015">Disulfide bond</keyword>
<dbReference type="InterPro" id="IPR036249">
    <property type="entry name" value="Thioredoxin-like_sf"/>
</dbReference>
<dbReference type="PROSITE" id="PS51352">
    <property type="entry name" value="THIOREDOXIN_2"/>
    <property type="match status" value="1"/>
</dbReference>
<protein>
    <recommendedName>
        <fullName evidence="6 7">Thioredoxin</fullName>
    </recommendedName>
</protein>
<dbReference type="GO" id="GO:0005829">
    <property type="term" value="C:cytosol"/>
    <property type="evidence" value="ECO:0007669"/>
    <property type="project" value="TreeGrafter"/>
</dbReference>
<feature type="site" description="Contributes to redox potential value" evidence="8">
    <location>
        <position position="35"/>
    </location>
</feature>
<feature type="site" description="Contributes to redox potential value" evidence="8">
    <location>
        <position position="34"/>
    </location>
</feature>
<evidence type="ECO:0000256" key="4">
    <source>
        <dbReference type="ARBA" id="ARBA00023157"/>
    </source>
</evidence>
<dbReference type="PANTHER" id="PTHR45663">
    <property type="entry name" value="GEO12009P1"/>
    <property type="match status" value="1"/>
</dbReference>
<dbReference type="PIRSF" id="PIRSF000077">
    <property type="entry name" value="Thioredoxin"/>
    <property type="match status" value="1"/>
</dbReference>
<dbReference type="SUPFAM" id="SSF52833">
    <property type="entry name" value="Thioredoxin-like"/>
    <property type="match status" value="1"/>
</dbReference>
<sequence>MAESTLELSDSTFEDDVLNADQPVLVDFWAPWCGPCRQIAPTVNAVAEEYEGRAKVGKLNVDNNPKTAQEYGVRSIPTLLVFHNGEVVDQVLGAVPKSELTKRLDKQLAQAA</sequence>
<feature type="disulfide bond" description="Redox-active" evidence="9">
    <location>
        <begin position="33"/>
        <end position="36"/>
    </location>
</feature>
<dbReference type="FunFam" id="3.40.30.10:FF:000001">
    <property type="entry name" value="Thioredoxin"/>
    <property type="match status" value="1"/>
</dbReference>
<evidence type="ECO:0000256" key="5">
    <source>
        <dbReference type="ARBA" id="ARBA00023284"/>
    </source>
</evidence>
<dbReference type="GO" id="GO:0045454">
    <property type="term" value="P:cell redox homeostasis"/>
    <property type="evidence" value="ECO:0007669"/>
    <property type="project" value="TreeGrafter"/>
</dbReference>
<evidence type="ECO:0000313" key="11">
    <source>
        <dbReference type="EMBL" id="PEN08751.1"/>
    </source>
</evidence>
<dbReference type="AlphaFoldDB" id="A0A2H3P9N2"/>
<gene>
    <name evidence="11" type="primary">trxA</name>
    <name evidence="11" type="ORF">CRI93_03065</name>
</gene>
<keyword evidence="3" id="KW-0249">Electron transport</keyword>
<dbReference type="PROSITE" id="PS00194">
    <property type="entry name" value="THIOREDOXIN_1"/>
    <property type="match status" value="1"/>
</dbReference>
<evidence type="ECO:0000256" key="6">
    <source>
        <dbReference type="NCBIfam" id="TIGR01068"/>
    </source>
</evidence>
<feature type="site" description="Deprotonates C-terminal active site Cys" evidence="8">
    <location>
        <position position="27"/>
    </location>
</feature>
<evidence type="ECO:0000256" key="1">
    <source>
        <dbReference type="ARBA" id="ARBA00008987"/>
    </source>
</evidence>
<dbReference type="NCBIfam" id="TIGR01068">
    <property type="entry name" value="thioredoxin"/>
    <property type="match status" value="1"/>
</dbReference>
<evidence type="ECO:0000256" key="9">
    <source>
        <dbReference type="PIRSR" id="PIRSR000077-4"/>
    </source>
</evidence>
<comment type="similarity">
    <text evidence="1 7">Belongs to the thioredoxin family.</text>
</comment>
<feature type="domain" description="Thioredoxin" evidence="10">
    <location>
        <begin position="1"/>
        <end position="109"/>
    </location>
</feature>
<dbReference type="PANTHER" id="PTHR45663:SF11">
    <property type="entry name" value="GEO12009P1"/>
    <property type="match status" value="1"/>
</dbReference>
<dbReference type="InterPro" id="IPR005746">
    <property type="entry name" value="Thioredoxin"/>
</dbReference>
<dbReference type="EMBL" id="PDEP01000002">
    <property type="protein sequence ID" value="PEN08751.1"/>
    <property type="molecule type" value="Genomic_DNA"/>
</dbReference>
<keyword evidence="5 9" id="KW-0676">Redox-active center</keyword>
<evidence type="ECO:0000256" key="7">
    <source>
        <dbReference type="PIRNR" id="PIRNR000077"/>
    </source>
</evidence>
<dbReference type="Pfam" id="PF00085">
    <property type="entry name" value="Thioredoxin"/>
    <property type="match status" value="1"/>
</dbReference>
<proteinExistence type="inferred from homology"/>
<feature type="active site" description="Nucleophile" evidence="8">
    <location>
        <position position="36"/>
    </location>
</feature>
<evidence type="ECO:0000313" key="12">
    <source>
        <dbReference type="Proteomes" id="UP000221024"/>
    </source>
</evidence>
<dbReference type="Proteomes" id="UP000221024">
    <property type="component" value="Unassembled WGS sequence"/>
</dbReference>
<dbReference type="CDD" id="cd02947">
    <property type="entry name" value="TRX_family"/>
    <property type="match status" value="1"/>
</dbReference>
<evidence type="ECO:0000256" key="2">
    <source>
        <dbReference type="ARBA" id="ARBA00022448"/>
    </source>
</evidence>
<dbReference type="RefSeq" id="WP_098061145.1">
    <property type="nucleotide sequence ID" value="NZ_PDEP01000002.1"/>
</dbReference>
<dbReference type="OrthoDB" id="9790390at2"/>
<dbReference type="InterPro" id="IPR013766">
    <property type="entry name" value="Thioredoxin_domain"/>
</dbReference>
<evidence type="ECO:0000256" key="8">
    <source>
        <dbReference type="PIRSR" id="PIRSR000077-1"/>
    </source>
</evidence>
<organism evidence="11 12">
    <name type="scientific">Longimonas halophila</name>
    <dbReference type="NCBI Taxonomy" id="1469170"/>
    <lineage>
        <taxon>Bacteria</taxon>
        <taxon>Pseudomonadati</taxon>
        <taxon>Rhodothermota</taxon>
        <taxon>Rhodothermia</taxon>
        <taxon>Rhodothermales</taxon>
        <taxon>Salisaetaceae</taxon>
        <taxon>Longimonas</taxon>
    </lineage>
</organism>